<dbReference type="EMBL" id="KZ293660">
    <property type="protein sequence ID" value="PBK91811.1"/>
    <property type="molecule type" value="Genomic_DNA"/>
</dbReference>
<keyword evidence="3" id="KW-1185">Reference proteome</keyword>
<dbReference type="STRING" id="47427.A0A2H3D979"/>
<feature type="compositionally biased region" description="Polar residues" evidence="1">
    <location>
        <begin position="71"/>
        <end position="86"/>
    </location>
</feature>
<protein>
    <recommendedName>
        <fullName evidence="4">Aspartic peptidase DDI1-type domain-containing protein</fullName>
    </recommendedName>
</protein>
<proteinExistence type="predicted"/>
<accession>A0A2H3D979</accession>
<name>A0A2H3D979_ARMGA</name>
<evidence type="ECO:0000313" key="2">
    <source>
        <dbReference type="EMBL" id="PBK91811.1"/>
    </source>
</evidence>
<evidence type="ECO:0000313" key="3">
    <source>
        <dbReference type="Proteomes" id="UP000217790"/>
    </source>
</evidence>
<dbReference type="OrthoDB" id="5535068at2759"/>
<reference evidence="3" key="1">
    <citation type="journal article" date="2017" name="Nat. Ecol. Evol.">
        <title>Genome expansion and lineage-specific genetic innovations in the forest pathogenic fungi Armillaria.</title>
        <authorList>
            <person name="Sipos G."/>
            <person name="Prasanna A.N."/>
            <person name="Walter M.C."/>
            <person name="O'Connor E."/>
            <person name="Balint B."/>
            <person name="Krizsan K."/>
            <person name="Kiss B."/>
            <person name="Hess J."/>
            <person name="Varga T."/>
            <person name="Slot J."/>
            <person name="Riley R."/>
            <person name="Boka B."/>
            <person name="Rigling D."/>
            <person name="Barry K."/>
            <person name="Lee J."/>
            <person name="Mihaltcheva S."/>
            <person name="LaButti K."/>
            <person name="Lipzen A."/>
            <person name="Waldron R."/>
            <person name="Moloney N.M."/>
            <person name="Sperisen C."/>
            <person name="Kredics L."/>
            <person name="Vagvoelgyi C."/>
            <person name="Patrignani A."/>
            <person name="Fitzpatrick D."/>
            <person name="Nagy I."/>
            <person name="Doyle S."/>
            <person name="Anderson J.B."/>
            <person name="Grigoriev I.V."/>
            <person name="Gueldener U."/>
            <person name="Muensterkoetter M."/>
            <person name="Nagy L.G."/>
        </authorList>
    </citation>
    <scope>NUCLEOTIDE SEQUENCE [LARGE SCALE GENOMIC DNA]</scope>
    <source>
        <strain evidence="3">Ar21-2</strain>
    </source>
</reference>
<feature type="region of interest" description="Disordered" evidence="1">
    <location>
        <begin position="68"/>
        <end position="113"/>
    </location>
</feature>
<organism evidence="2 3">
    <name type="scientific">Armillaria gallica</name>
    <name type="common">Bulbous honey fungus</name>
    <name type="synonym">Armillaria bulbosa</name>
    <dbReference type="NCBI Taxonomy" id="47427"/>
    <lineage>
        <taxon>Eukaryota</taxon>
        <taxon>Fungi</taxon>
        <taxon>Dikarya</taxon>
        <taxon>Basidiomycota</taxon>
        <taxon>Agaricomycotina</taxon>
        <taxon>Agaricomycetes</taxon>
        <taxon>Agaricomycetidae</taxon>
        <taxon>Agaricales</taxon>
        <taxon>Marasmiineae</taxon>
        <taxon>Physalacriaceae</taxon>
        <taxon>Armillaria</taxon>
    </lineage>
</organism>
<gene>
    <name evidence="2" type="ORF">ARMGADRAFT_1031299</name>
</gene>
<dbReference type="InParanoid" id="A0A2H3D979"/>
<evidence type="ECO:0008006" key="4">
    <source>
        <dbReference type="Google" id="ProtNLM"/>
    </source>
</evidence>
<sequence length="383" mass="42833">MSSNLVTINMINAYSEEEEEDKVYMDYSQTSKEMDLDEGYNDDTYIQTVPHGLPTSISQRAKSFEKEVTKATPTNPYGTCLNPNKRPSNEEQKGAITWPRKKDNPPPSEPILVDARPSQILDTPKLEDVEMVEEACPAIVGQNNGAPQPKNSMDKKRVTRLPPIQHHYDSEGLMRTVLSAPITIPIGEFMAYSTELRKQLIKELQNHTVKFSDAGKTNIKNMTSIAQVNLVTMEPIQIEPLIRSALITIEVDIGNVNRNLGLLLGQFSNVKLAQGPVVTNAAFFVGNQKISFQLLLGWPWLQGNLISILERLEGTYLVYHDPKDAQNYQELFVLEESWNDKSTRPTAAHLAETEDVLTVGALKMEAGQEIIILEQNGKDKIGN</sequence>
<dbReference type="Proteomes" id="UP000217790">
    <property type="component" value="Unassembled WGS sequence"/>
</dbReference>
<dbReference type="AlphaFoldDB" id="A0A2H3D979"/>
<evidence type="ECO:0000256" key="1">
    <source>
        <dbReference type="SAM" id="MobiDB-lite"/>
    </source>
</evidence>